<dbReference type="PANTHER" id="PTHR21712">
    <property type="entry name" value="PRE-RRNA-PROCESSING PROTEIN FHL1"/>
    <property type="match status" value="1"/>
</dbReference>
<dbReference type="InterPro" id="IPR008984">
    <property type="entry name" value="SMAD_FHA_dom_sf"/>
</dbReference>
<feature type="compositionally biased region" description="Polar residues" evidence="2">
    <location>
        <begin position="456"/>
        <end position="466"/>
    </location>
</feature>
<dbReference type="InterPro" id="IPR045178">
    <property type="entry name" value="Fhl1/FHA1"/>
</dbReference>
<feature type="domain" description="FHA" evidence="3">
    <location>
        <begin position="69"/>
        <end position="105"/>
    </location>
</feature>
<dbReference type="GO" id="GO:0060962">
    <property type="term" value="P:regulation of ribosomal protein gene transcription by RNA polymerase II"/>
    <property type="evidence" value="ECO:0007669"/>
    <property type="project" value="InterPro"/>
</dbReference>
<proteinExistence type="predicted"/>
<dbReference type="GO" id="GO:0005634">
    <property type="term" value="C:nucleus"/>
    <property type="evidence" value="ECO:0007669"/>
    <property type="project" value="UniProtKB-ARBA"/>
</dbReference>
<keyword evidence="1" id="KW-0539">Nucleus</keyword>
<feature type="compositionally biased region" description="Basic and acidic residues" evidence="2">
    <location>
        <begin position="18"/>
        <end position="33"/>
    </location>
</feature>
<feature type="region of interest" description="Disordered" evidence="2">
    <location>
        <begin position="1"/>
        <end position="33"/>
    </location>
</feature>
<feature type="region of interest" description="Disordered" evidence="2">
    <location>
        <begin position="205"/>
        <end position="232"/>
    </location>
</feature>
<gene>
    <name evidence="4" type="ORF">CTEN210_08676</name>
</gene>
<feature type="region of interest" description="Disordered" evidence="2">
    <location>
        <begin position="354"/>
        <end position="483"/>
    </location>
</feature>
<dbReference type="Proteomes" id="UP001054902">
    <property type="component" value="Unassembled WGS sequence"/>
</dbReference>
<evidence type="ECO:0000259" key="3">
    <source>
        <dbReference type="PROSITE" id="PS50006"/>
    </source>
</evidence>
<dbReference type="SUPFAM" id="SSF49879">
    <property type="entry name" value="SMAD/FHA domain"/>
    <property type="match status" value="1"/>
</dbReference>
<evidence type="ECO:0000256" key="1">
    <source>
        <dbReference type="ARBA" id="ARBA00023242"/>
    </source>
</evidence>
<evidence type="ECO:0000256" key="2">
    <source>
        <dbReference type="SAM" id="MobiDB-lite"/>
    </source>
</evidence>
<dbReference type="Gene3D" id="2.60.200.20">
    <property type="match status" value="1"/>
</dbReference>
<accession>A0AAD3CWF0</accession>
<dbReference type="PANTHER" id="PTHR21712:SF29">
    <property type="entry name" value="PRE-RRNA-PROCESSING PROTEIN FHL1"/>
    <property type="match status" value="1"/>
</dbReference>
<feature type="compositionally biased region" description="Basic and acidic residues" evidence="2">
    <location>
        <begin position="384"/>
        <end position="405"/>
    </location>
</feature>
<evidence type="ECO:0000313" key="5">
    <source>
        <dbReference type="Proteomes" id="UP001054902"/>
    </source>
</evidence>
<evidence type="ECO:0000313" key="4">
    <source>
        <dbReference type="EMBL" id="GFH52200.1"/>
    </source>
</evidence>
<dbReference type="AlphaFoldDB" id="A0AAD3CWF0"/>
<sequence length="483" mass="54565">MEVQAIVSPEQTETSTTVEKEDVSSDKTKDEFGGDIEKPAYCLITGKYEDLKLQTEPKTIVVPITTLPAILGRTQNTTDEHIFDLGDCKQISRKHAKIFFSNPDGGDLGRWKESEKGEHVVDSEWRYRKSSGKSTKKWIKKKGSSLPEKGFFAIECLSKNKLYVDGLKVLQGETAVLRQGSRIKMLTYTLYFLLPESDEKRKVISIPSDKVNDSTEPPQKKIKKEKEDSKLEEESMSLDQMIKEFLHAVSSDTFERRHSIISTGILQHAVDDCANDGKMQALSMKEDGVSRSVIMDWIAANSVYSEYIKALLTKLEMKSYQQNLSKALKHCEYERIGTTGRHVKWKLPERDVEIPDLDDVESSSETKATNNSDNSENGAMTQSEAKEEMLSEKKEVEKQDDEKKGSTPNEQTTEGLSRELDGKTECSQETVKASASNENSNEEKETTTEQEDSIVRNDSNLNTMTTTDEETKEQNDPMQETTQ</sequence>
<dbReference type="PROSITE" id="PS50006">
    <property type="entry name" value="FHA_DOMAIN"/>
    <property type="match status" value="1"/>
</dbReference>
<dbReference type="EMBL" id="BLLK01000045">
    <property type="protein sequence ID" value="GFH52200.1"/>
    <property type="molecule type" value="Genomic_DNA"/>
</dbReference>
<protein>
    <recommendedName>
        <fullName evidence="3">FHA domain-containing protein</fullName>
    </recommendedName>
</protein>
<feature type="compositionally biased region" description="Basic and acidic residues" evidence="2">
    <location>
        <begin position="416"/>
        <end position="426"/>
    </location>
</feature>
<name>A0AAD3CWF0_9STRA</name>
<dbReference type="InterPro" id="IPR000253">
    <property type="entry name" value="FHA_dom"/>
</dbReference>
<dbReference type="GO" id="GO:0043565">
    <property type="term" value="F:sequence-specific DNA binding"/>
    <property type="evidence" value="ECO:0007669"/>
    <property type="project" value="TreeGrafter"/>
</dbReference>
<comment type="caution">
    <text evidence="4">The sequence shown here is derived from an EMBL/GenBank/DDBJ whole genome shotgun (WGS) entry which is preliminary data.</text>
</comment>
<feature type="compositionally biased region" description="Polar residues" evidence="2">
    <location>
        <begin position="363"/>
        <end position="383"/>
    </location>
</feature>
<feature type="compositionally biased region" description="Polar residues" evidence="2">
    <location>
        <begin position="406"/>
        <end position="415"/>
    </location>
</feature>
<reference evidence="4 5" key="1">
    <citation type="journal article" date="2021" name="Sci. Rep.">
        <title>The genome of the diatom Chaetoceros tenuissimus carries an ancient integrated fragment of an extant virus.</title>
        <authorList>
            <person name="Hongo Y."/>
            <person name="Kimura K."/>
            <person name="Takaki Y."/>
            <person name="Yoshida Y."/>
            <person name="Baba S."/>
            <person name="Kobayashi G."/>
            <person name="Nagasaki K."/>
            <person name="Hano T."/>
            <person name="Tomaru Y."/>
        </authorList>
    </citation>
    <scope>NUCLEOTIDE SEQUENCE [LARGE SCALE GENOMIC DNA]</scope>
    <source>
        <strain evidence="4 5">NIES-3715</strain>
    </source>
</reference>
<organism evidence="4 5">
    <name type="scientific">Chaetoceros tenuissimus</name>
    <dbReference type="NCBI Taxonomy" id="426638"/>
    <lineage>
        <taxon>Eukaryota</taxon>
        <taxon>Sar</taxon>
        <taxon>Stramenopiles</taxon>
        <taxon>Ochrophyta</taxon>
        <taxon>Bacillariophyta</taxon>
        <taxon>Coscinodiscophyceae</taxon>
        <taxon>Chaetocerotophycidae</taxon>
        <taxon>Chaetocerotales</taxon>
        <taxon>Chaetocerotaceae</taxon>
        <taxon>Chaetoceros</taxon>
    </lineage>
</organism>
<keyword evidence="5" id="KW-1185">Reference proteome</keyword>